<dbReference type="RefSeq" id="XP_026626487.1">
    <property type="nucleotide sequence ID" value="XM_026775438.1"/>
</dbReference>
<evidence type="ECO:0000313" key="1">
    <source>
        <dbReference type="EMBL" id="RDH33465.1"/>
    </source>
</evidence>
<evidence type="ECO:0000313" key="2">
    <source>
        <dbReference type="Proteomes" id="UP000253729"/>
    </source>
</evidence>
<dbReference type="AlphaFoldDB" id="A0A3F3Q2Z0"/>
<reference evidence="1 2" key="1">
    <citation type="submission" date="2018-07" db="EMBL/GenBank/DDBJ databases">
        <title>The genomes of Aspergillus section Nigri reveals drivers in fungal speciation.</title>
        <authorList>
            <consortium name="DOE Joint Genome Institute"/>
            <person name="Vesth T.C."/>
            <person name="Nybo J."/>
            <person name="Theobald S."/>
            <person name="Brandl J."/>
            <person name="Frisvad J.C."/>
            <person name="Nielsen K.F."/>
            <person name="Lyhne E.K."/>
            <person name="Kogle M.E."/>
            <person name="Kuo A."/>
            <person name="Riley R."/>
            <person name="Clum A."/>
            <person name="Nolan M."/>
            <person name="Lipzen A."/>
            <person name="Salamov A."/>
            <person name="Henrissat B."/>
            <person name="Wiebenga A."/>
            <person name="De vries R.P."/>
            <person name="Grigoriev I.V."/>
            <person name="Mortensen U.H."/>
            <person name="Andersen M.R."/>
            <person name="Baker S.E."/>
        </authorList>
    </citation>
    <scope>NUCLEOTIDE SEQUENCE [LARGE SCALE GENOMIC DNA]</scope>
    <source>
        <strain evidence="1 2">CBS 139.54b</strain>
    </source>
</reference>
<organism evidence="1 2">
    <name type="scientific">Aspergillus welwitschiae</name>
    <dbReference type="NCBI Taxonomy" id="1341132"/>
    <lineage>
        <taxon>Eukaryota</taxon>
        <taxon>Fungi</taxon>
        <taxon>Dikarya</taxon>
        <taxon>Ascomycota</taxon>
        <taxon>Pezizomycotina</taxon>
        <taxon>Eurotiomycetes</taxon>
        <taxon>Eurotiomycetidae</taxon>
        <taxon>Eurotiales</taxon>
        <taxon>Aspergillaceae</taxon>
        <taxon>Aspergillus</taxon>
        <taxon>Aspergillus subgen. Circumdati</taxon>
    </lineage>
</organism>
<dbReference type="GeneID" id="38143794"/>
<name>A0A3F3Q2Z0_9EURO</name>
<keyword evidence="2" id="KW-1185">Reference proteome</keyword>
<protein>
    <submittedName>
        <fullName evidence="1">Uncharacterized protein</fullName>
    </submittedName>
</protein>
<gene>
    <name evidence="1" type="ORF">BDQ94DRAFT_29846</name>
</gene>
<dbReference type="Proteomes" id="UP000253729">
    <property type="component" value="Unassembled WGS sequence"/>
</dbReference>
<accession>A0A3F3Q2Z0</accession>
<proteinExistence type="predicted"/>
<sequence>MDTELRLLAPSYTFARGYSIAGSLHPRRGFPTIHPTSRKSSRKFRASFLESVSVTLSMFLNANASCIYNMPLSPGRRSSHDSSRSLRIDMRWPLLVRSALTRKPTFRQEGGSPIRNPNFCTSHGFRTPIACRG</sequence>
<dbReference type="EMBL" id="KZ852046">
    <property type="protein sequence ID" value="RDH33465.1"/>
    <property type="molecule type" value="Genomic_DNA"/>
</dbReference>